<organism evidence="1 2">
    <name type="scientific">Chthoniobacter flavus Ellin428</name>
    <dbReference type="NCBI Taxonomy" id="497964"/>
    <lineage>
        <taxon>Bacteria</taxon>
        <taxon>Pseudomonadati</taxon>
        <taxon>Verrucomicrobiota</taxon>
        <taxon>Spartobacteria</taxon>
        <taxon>Chthoniobacterales</taxon>
        <taxon>Chthoniobacteraceae</taxon>
        <taxon>Chthoniobacter</taxon>
    </lineage>
</organism>
<dbReference type="Proteomes" id="UP000005824">
    <property type="component" value="Unassembled WGS sequence"/>
</dbReference>
<sequence length="74" mass="8412">MFFPQNLLTIGTMYPLHTQTMEFLESMLRANQAQAAQAVGTPDFTTVHAEFDGLSNRLYLEIEYGVRLEQGGWN</sequence>
<evidence type="ECO:0000313" key="1">
    <source>
        <dbReference type="EMBL" id="EDY16305.1"/>
    </source>
</evidence>
<dbReference type="AlphaFoldDB" id="B4DBB7"/>
<name>B4DBB7_9BACT</name>
<keyword evidence="2" id="KW-1185">Reference proteome</keyword>
<evidence type="ECO:0000313" key="2">
    <source>
        <dbReference type="Proteomes" id="UP000005824"/>
    </source>
</evidence>
<dbReference type="InParanoid" id="B4DBB7"/>
<proteinExistence type="predicted"/>
<dbReference type="STRING" id="497964.CfE428DRAFT_6208"/>
<gene>
    <name evidence="1" type="ORF">CfE428DRAFT_6208</name>
</gene>
<dbReference type="EMBL" id="ABVL01000036">
    <property type="protein sequence ID" value="EDY16305.1"/>
    <property type="molecule type" value="Genomic_DNA"/>
</dbReference>
<reference evidence="1 2" key="1">
    <citation type="journal article" date="2011" name="J. Bacteriol.">
        <title>Genome sequence of Chthoniobacter flavus Ellin428, an aerobic heterotrophic soil bacterium.</title>
        <authorList>
            <person name="Kant R."/>
            <person name="van Passel M.W."/>
            <person name="Palva A."/>
            <person name="Lucas S."/>
            <person name="Lapidus A."/>
            <person name="Glavina Del Rio T."/>
            <person name="Dalin E."/>
            <person name="Tice H."/>
            <person name="Bruce D."/>
            <person name="Goodwin L."/>
            <person name="Pitluck S."/>
            <person name="Larimer F.W."/>
            <person name="Land M.L."/>
            <person name="Hauser L."/>
            <person name="Sangwan P."/>
            <person name="de Vos W.M."/>
            <person name="Janssen P.H."/>
            <person name="Smidt H."/>
        </authorList>
    </citation>
    <scope>NUCLEOTIDE SEQUENCE [LARGE SCALE GENOMIC DNA]</scope>
    <source>
        <strain evidence="1 2">Ellin428</strain>
    </source>
</reference>
<accession>B4DBB7</accession>
<comment type="caution">
    <text evidence="1">The sequence shown here is derived from an EMBL/GenBank/DDBJ whole genome shotgun (WGS) entry which is preliminary data.</text>
</comment>
<protein>
    <submittedName>
        <fullName evidence="1">Uncharacterized protein</fullName>
    </submittedName>
</protein>